<dbReference type="Pfam" id="PF00759">
    <property type="entry name" value="Glyco_hydro_9"/>
    <property type="match status" value="1"/>
</dbReference>
<dbReference type="AlphaFoldDB" id="A0AA38PCG8"/>
<keyword evidence="10" id="KW-0472">Membrane</keyword>
<dbReference type="InterPro" id="IPR001701">
    <property type="entry name" value="Glyco_hydro_9"/>
</dbReference>
<evidence type="ECO:0000256" key="7">
    <source>
        <dbReference type="ARBA" id="ARBA00023326"/>
    </source>
</evidence>
<evidence type="ECO:0000256" key="1">
    <source>
        <dbReference type="ARBA" id="ARBA00000966"/>
    </source>
</evidence>
<dbReference type="Gene3D" id="1.50.10.10">
    <property type="match status" value="1"/>
</dbReference>
<organism evidence="12 13">
    <name type="scientific">Lentinula raphanica</name>
    <dbReference type="NCBI Taxonomy" id="153919"/>
    <lineage>
        <taxon>Eukaryota</taxon>
        <taxon>Fungi</taxon>
        <taxon>Dikarya</taxon>
        <taxon>Basidiomycota</taxon>
        <taxon>Agaricomycotina</taxon>
        <taxon>Agaricomycetes</taxon>
        <taxon>Agaricomycetidae</taxon>
        <taxon>Agaricales</taxon>
        <taxon>Marasmiineae</taxon>
        <taxon>Omphalotaceae</taxon>
        <taxon>Lentinula</taxon>
    </lineage>
</organism>
<proteinExistence type="inferred from homology"/>
<keyword evidence="3 8" id="KW-0378">Hydrolase</keyword>
<evidence type="ECO:0000256" key="2">
    <source>
        <dbReference type="ARBA" id="ARBA00007072"/>
    </source>
</evidence>
<dbReference type="GO" id="GO:0030245">
    <property type="term" value="P:cellulose catabolic process"/>
    <property type="evidence" value="ECO:0007669"/>
    <property type="project" value="UniProtKB-KW"/>
</dbReference>
<evidence type="ECO:0000256" key="5">
    <source>
        <dbReference type="ARBA" id="ARBA00023277"/>
    </source>
</evidence>
<comment type="similarity">
    <text evidence="2 8 9">Belongs to the glycosyl hydrolase 9 (cellulase E) family.</text>
</comment>
<protein>
    <recommendedName>
        <fullName evidence="9">Endoglucanase</fullName>
        <ecNumber evidence="9">3.2.1.4</ecNumber>
    </recommendedName>
</protein>
<comment type="catalytic activity">
    <reaction evidence="1 9">
        <text>Endohydrolysis of (1-&gt;4)-beta-D-glucosidic linkages in cellulose, lichenin and cereal beta-D-glucans.</text>
        <dbReference type="EC" id="3.2.1.4"/>
    </reaction>
</comment>
<dbReference type="InterPro" id="IPR008928">
    <property type="entry name" value="6-hairpin_glycosidase_sf"/>
</dbReference>
<evidence type="ECO:0000256" key="8">
    <source>
        <dbReference type="PROSITE-ProRule" id="PRU10060"/>
    </source>
</evidence>
<evidence type="ECO:0000313" key="12">
    <source>
        <dbReference type="EMBL" id="KAJ3840369.1"/>
    </source>
</evidence>
<keyword evidence="13" id="KW-1185">Reference proteome</keyword>
<comment type="caution">
    <text evidence="12">The sequence shown here is derived from an EMBL/GenBank/DDBJ whole genome shotgun (WGS) entry which is preliminary data.</text>
</comment>
<feature type="chain" id="PRO_5041486239" description="Endoglucanase" evidence="9">
    <location>
        <begin position="20"/>
        <end position="622"/>
    </location>
</feature>
<evidence type="ECO:0000313" key="13">
    <source>
        <dbReference type="Proteomes" id="UP001163846"/>
    </source>
</evidence>
<accession>A0AA38PCG8</accession>
<keyword evidence="10" id="KW-1133">Transmembrane helix</keyword>
<name>A0AA38PCG8_9AGAR</name>
<feature type="active site" evidence="8">
    <location>
        <position position="512"/>
    </location>
</feature>
<evidence type="ECO:0000256" key="6">
    <source>
        <dbReference type="ARBA" id="ARBA00023295"/>
    </source>
</evidence>
<feature type="transmembrane region" description="Helical" evidence="10">
    <location>
        <begin position="584"/>
        <end position="606"/>
    </location>
</feature>
<gene>
    <name evidence="12" type="ORF">F5878DRAFT_613398</name>
</gene>
<keyword evidence="7 8" id="KW-0624">Polysaccharide degradation</keyword>
<evidence type="ECO:0000256" key="9">
    <source>
        <dbReference type="RuleBase" id="RU361166"/>
    </source>
</evidence>
<evidence type="ECO:0000256" key="4">
    <source>
        <dbReference type="ARBA" id="ARBA00023001"/>
    </source>
</evidence>
<feature type="signal peptide" evidence="9">
    <location>
        <begin position="1"/>
        <end position="19"/>
    </location>
</feature>
<evidence type="ECO:0000256" key="3">
    <source>
        <dbReference type="ARBA" id="ARBA00022801"/>
    </source>
</evidence>
<reference evidence="12" key="1">
    <citation type="submission" date="2022-08" db="EMBL/GenBank/DDBJ databases">
        <authorList>
            <consortium name="DOE Joint Genome Institute"/>
            <person name="Min B."/>
            <person name="Riley R."/>
            <person name="Sierra-Patev S."/>
            <person name="Naranjo-Ortiz M."/>
            <person name="Looney B."/>
            <person name="Konkel Z."/>
            <person name="Slot J.C."/>
            <person name="Sakamoto Y."/>
            <person name="Steenwyk J.L."/>
            <person name="Rokas A."/>
            <person name="Carro J."/>
            <person name="Camarero S."/>
            <person name="Ferreira P."/>
            <person name="Molpeceres G."/>
            <person name="Ruiz-Duenas F.J."/>
            <person name="Serrano A."/>
            <person name="Henrissat B."/>
            <person name="Drula E."/>
            <person name="Hughes K.W."/>
            <person name="Mata J.L."/>
            <person name="Ishikawa N.K."/>
            <person name="Vargas-Isla R."/>
            <person name="Ushijima S."/>
            <person name="Smith C.A."/>
            <person name="Ahrendt S."/>
            <person name="Andreopoulos W."/>
            <person name="He G."/>
            <person name="Labutti K."/>
            <person name="Lipzen A."/>
            <person name="Ng V."/>
            <person name="Sandor L."/>
            <person name="Barry K."/>
            <person name="Martinez A.T."/>
            <person name="Xiao Y."/>
            <person name="Gibbons J.G."/>
            <person name="Terashima K."/>
            <person name="Hibbett D.S."/>
            <person name="Grigoriev I.V."/>
        </authorList>
    </citation>
    <scope>NUCLEOTIDE SEQUENCE</scope>
    <source>
        <strain evidence="12">TFB9207</strain>
    </source>
</reference>
<evidence type="ECO:0000256" key="10">
    <source>
        <dbReference type="SAM" id="Phobius"/>
    </source>
</evidence>
<feature type="active site" evidence="8">
    <location>
        <position position="521"/>
    </location>
</feature>
<keyword evidence="10" id="KW-0812">Transmembrane</keyword>
<keyword evidence="9" id="KW-0732">Signal</keyword>
<dbReference type="PANTHER" id="PTHR22298">
    <property type="entry name" value="ENDO-1,4-BETA-GLUCANASE"/>
    <property type="match status" value="1"/>
</dbReference>
<dbReference type="EC" id="3.2.1.4" evidence="9"/>
<evidence type="ECO:0000259" key="11">
    <source>
        <dbReference type="Pfam" id="PF00759"/>
    </source>
</evidence>
<dbReference type="Proteomes" id="UP001163846">
    <property type="component" value="Unassembled WGS sequence"/>
</dbReference>
<keyword evidence="6 8" id="KW-0326">Glycosidase</keyword>
<sequence>MLLPPSLLVLSLFSISSYAQLSLPSPAWLPPNATAGATATTGSNTSVPNEQWSTLLGDLLYFYEAQRSGKLPSSNRVSWRNNSATSDGSDVNLDLTGGYYDAGDYIKVAFPLSFTLNSICWGAVDFGMGYDLSNQTSYLDSMLRWGLDWLIKMHPSSDTLYVEVADTGIDNAYWGGDQNIPGPRPSFQINDTSPGTDAAAGVSAAFASCSYLYYGGALSPTTIGKSSVNSTAPASLKNTTYADTLLTHAVQIYDFAVNASGGMTLYQNSVPEVQDSYASSGYGDELVMAGLWLSLAVNASQSANSTLNITSPSPQTYYSLAESYYSQFNLAGQNSVFNWDDKTAGTYVLFAQMAFLGFEGANNFSQWQIEAERYLDVVVDPSSSKGAASLTKGGLFYYSGDSNDASLNPALNAAMLLTRYTASGLCSDNDKKAAYLSFAQSQLDYTLGKNPMFVPYVVGLHPNSPINPHSAMSSGGDDINEIDTSPSLSQGNTYVLYGAVVGGPDRFDRFFDIRSDWVENEVALDYNAPMLTLTAMHIVTDDVDPYFTQLQVGENEQVKPKGQPCDDAIQNGCSGHLLSEGGKIALGVVFGVTGLVLIGLLGMWIWTIRKREELPTLAGKAR</sequence>
<dbReference type="InterPro" id="IPR012341">
    <property type="entry name" value="6hp_glycosidase-like_sf"/>
</dbReference>
<dbReference type="SUPFAM" id="SSF48208">
    <property type="entry name" value="Six-hairpin glycosidases"/>
    <property type="match status" value="1"/>
</dbReference>
<dbReference type="EMBL" id="MU806082">
    <property type="protein sequence ID" value="KAJ3840369.1"/>
    <property type="molecule type" value="Genomic_DNA"/>
</dbReference>
<feature type="domain" description="Glycoside hydrolase family 9" evidence="11">
    <location>
        <begin position="53"/>
        <end position="532"/>
    </location>
</feature>
<dbReference type="InterPro" id="IPR033126">
    <property type="entry name" value="Glyco_hydro_9_Asp/Glu_AS"/>
</dbReference>
<dbReference type="GO" id="GO:0008810">
    <property type="term" value="F:cellulase activity"/>
    <property type="evidence" value="ECO:0007669"/>
    <property type="project" value="UniProtKB-EC"/>
</dbReference>
<keyword evidence="5 8" id="KW-0119">Carbohydrate metabolism</keyword>
<keyword evidence="4 9" id="KW-0136">Cellulose degradation</keyword>
<dbReference type="PROSITE" id="PS00698">
    <property type="entry name" value="GH9_3"/>
    <property type="match status" value="1"/>
</dbReference>